<dbReference type="EC" id="2.5.1.75" evidence="10"/>
<proteinExistence type="inferred from homology"/>
<dbReference type="Gene3D" id="3.40.50.300">
    <property type="entry name" value="P-loop containing nucleotide triphosphate hydrolases"/>
    <property type="match status" value="1"/>
</dbReference>
<evidence type="ECO:0000256" key="2">
    <source>
        <dbReference type="ARBA" id="ARBA00003213"/>
    </source>
</evidence>
<feature type="region of interest" description="Interaction with substrate tRNA" evidence="10">
    <location>
        <begin position="151"/>
        <end position="155"/>
    </location>
</feature>
<dbReference type="RefSeq" id="WP_369665479.1">
    <property type="nucleotide sequence ID" value="NZ_JBDKXB010000001.1"/>
</dbReference>
<keyword evidence="6 10" id="KW-0547">Nucleotide-binding</keyword>
<comment type="subunit">
    <text evidence="10">Monomer.</text>
</comment>
<accession>A0ABV4B9H6</accession>
<dbReference type="Gene3D" id="1.10.20.140">
    <property type="match status" value="1"/>
</dbReference>
<dbReference type="PANTHER" id="PTHR11088:SF60">
    <property type="entry name" value="TRNA DIMETHYLALLYLTRANSFERASE"/>
    <property type="match status" value="1"/>
</dbReference>
<dbReference type="InterPro" id="IPR027417">
    <property type="entry name" value="P-loop_NTPase"/>
</dbReference>
<feature type="region of interest" description="Interaction with substrate tRNA" evidence="10">
    <location>
        <begin position="234"/>
        <end position="239"/>
    </location>
</feature>
<evidence type="ECO:0000313" key="15">
    <source>
        <dbReference type="Proteomes" id="UP001564408"/>
    </source>
</evidence>
<dbReference type="InterPro" id="IPR039657">
    <property type="entry name" value="Dimethylallyltransferase"/>
</dbReference>
<comment type="caution">
    <text evidence="10">Lacks conserved residue(s) required for the propagation of feature annotation.</text>
</comment>
<dbReference type="EMBL" id="JBDKXB010000001">
    <property type="protein sequence ID" value="MEY6431009.1"/>
    <property type="molecule type" value="Genomic_DNA"/>
</dbReference>
<evidence type="ECO:0000256" key="4">
    <source>
        <dbReference type="ARBA" id="ARBA00022679"/>
    </source>
</evidence>
<evidence type="ECO:0000256" key="8">
    <source>
        <dbReference type="ARBA" id="ARBA00022842"/>
    </source>
</evidence>
<evidence type="ECO:0000256" key="7">
    <source>
        <dbReference type="ARBA" id="ARBA00022840"/>
    </source>
</evidence>
<keyword evidence="15" id="KW-1185">Reference proteome</keyword>
<comment type="caution">
    <text evidence="14">The sequence shown here is derived from an EMBL/GenBank/DDBJ whole genome shotgun (WGS) entry which is preliminary data.</text>
</comment>
<evidence type="ECO:0000256" key="1">
    <source>
        <dbReference type="ARBA" id="ARBA00001946"/>
    </source>
</evidence>
<dbReference type="Proteomes" id="UP001564408">
    <property type="component" value="Unassembled WGS sequence"/>
</dbReference>
<dbReference type="SUPFAM" id="SSF52540">
    <property type="entry name" value="P-loop containing nucleoside triphosphate hydrolases"/>
    <property type="match status" value="1"/>
</dbReference>
<comment type="cofactor">
    <cofactor evidence="1 10">
        <name>Mg(2+)</name>
        <dbReference type="ChEBI" id="CHEBI:18420"/>
    </cofactor>
</comment>
<comment type="function">
    <text evidence="2 10 12">Catalyzes the transfer of a dimethylallyl group onto the adenine at position 37 in tRNAs that read codons beginning with uridine, leading to the formation of N6-(dimethylallyl)adenosine (i(6)A).</text>
</comment>
<keyword evidence="5 10" id="KW-0819">tRNA processing</keyword>
<evidence type="ECO:0000313" key="14">
    <source>
        <dbReference type="EMBL" id="MEY6431009.1"/>
    </source>
</evidence>
<evidence type="ECO:0000256" key="6">
    <source>
        <dbReference type="ARBA" id="ARBA00022741"/>
    </source>
</evidence>
<feature type="binding site" evidence="10">
    <location>
        <begin position="2"/>
        <end position="9"/>
    </location>
    <ligand>
        <name>ATP</name>
        <dbReference type="ChEBI" id="CHEBI:30616"/>
    </ligand>
</feature>
<keyword evidence="8 10" id="KW-0460">Magnesium</keyword>
<comment type="catalytic activity">
    <reaction evidence="9 10 11">
        <text>adenosine(37) in tRNA + dimethylallyl diphosphate = N(6)-dimethylallyladenosine(37) in tRNA + diphosphate</text>
        <dbReference type="Rhea" id="RHEA:26482"/>
        <dbReference type="Rhea" id="RHEA-COMP:10162"/>
        <dbReference type="Rhea" id="RHEA-COMP:10375"/>
        <dbReference type="ChEBI" id="CHEBI:33019"/>
        <dbReference type="ChEBI" id="CHEBI:57623"/>
        <dbReference type="ChEBI" id="CHEBI:74411"/>
        <dbReference type="ChEBI" id="CHEBI:74415"/>
        <dbReference type="EC" id="2.5.1.75"/>
    </reaction>
</comment>
<reference evidence="14 15" key="1">
    <citation type="submission" date="2024-05" db="EMBL/GenBank/DDBJ databases">
        <title>Genome Sequence and Characterization of the New Strain Purple Sulfur Bacterium of Genus Thioalkalicoccus.</title>
        <authorList>
            <person name="Bryantseva I.A."/>
            <person name="Kyndt J.A."/>
            <person name="Imhoff J.F."/>
        </authorList>
    </citation>
    <scope>NUCLEOTIDE SEQUENCE [LARGE SCALE GENOMIC DNA]</scope>
    <source>
        <strain evidence="14 15">Um2</strain>
    </source>
</reference>
<evidence type="ECO:0000256" key="3">
    <source>
        <dbReference type="ARBA" id="ARBA00005842"/>
    </source>
</evidence>
<dbReference type="NCBIfam" id="TIGR00174">
    <property type="entry name" value="miaA"/>
    <property type="match status" value="1"/>
</dbReference>
<evidence type="ECO:0000256" key="13">
    <source>
        <dbReference type="RuleBase" id="RU003785"/>
    </source>
</evidence>
<name>A0ABV4B9H6_9GAMM</name>
<feature type="region of interest" description="Interaction with substrate tRNA" evidence="10">
    <location>
        <begin position="27"/>
        <end position="30"/>
    </location>
</feature>
<dbReference type="Pfam" id="PF01715">
    <property type="entry name" value="IPPT"/>
    <property type="match status" value="1"/>
</dbReference>
<keyword evidence="4 10" id="KW-0808">Transferase</keyword>
<gene>
    <name evidence="10 14" type="primary">miaA</name>
    <name evidence="14" type="ORF">ABC977_01145</name>
</gene>
<comment type="similarity">
    <text evidence="3 10 13">Belongs to the IPP transferase family.</text>
</comment>
<keyword evidence="7 10" id="KW-0067">ATP-binding</keyword>
<evidence type="ECO:0000256" key="12">
    <source>
        <dbReference type="RuleBase" id="RU003784"/>
    </source>
</evidence>
<organism evidence="14 15">
    <name type="scientific">Thioalkalicoccus limnaeus</name>
    <dbReference type="NCBI Taxonomy" id="120681"/>
    <lineage>
        <taxon>Bacteria</taxon>
        <taxon>Pseudomonadati</taxon>
        <taxon>Pseudomonadota</taxon>
        <taxon>Gammaproteobacteria</taxon>
        <taxon>Chromatiales</taxon>
        <taxon>Chromatiaceae</taxon>
        <taxon>Thioalkalicoccus</taxon>
    </lineage>
</organism>
<dbReference type="HAMAP" id="MF_00185">
    <property type="entry name" value="IPP_trans"/>
    <property type="match status" value="1"/>
</dbReference>
<evidence type="ECO:0000256" key="10">
    <source>
        <dbReference type="HAMAP-Rule" id="MF_00185"/>
    </source>
</evidence>
<dbReference type="PANTHER" id="PTHR11088">
    <property type="entry name" value="TRNA DIMETHYLALLYLTRANSFERASE"/>
    <property type="match status" value="1"/>
</dbReference>
<evidence type="ECO:0000256" key="5">
    <source>
        <dbReference type="ARBA" id="ARBA00022694"/>
    </source>
</evidence>
<sequence>MGPTAARKTDLAVELASRLPCDIVSVDSAMIYRGMDIGTAKPGPAILARAPHRLIDIADPAERYSVARFRSQALAEMAAIAATRRIPLLVGGTMLYFRALQQGLSRLPEADPGVRAGLDQQARLIGWDAMHRRLVALDPVTAARIHPNDPQRIQRALEVQILTGRPMSELLAADRAANVLPYRLLKLVRAPSDRVELHARIAQRFQRMLDAGFVAEVENLLARGDLSPDLPSMRCVGYRQMLKYLAGEYSFGTMVEHSIAATRQLARRQLTWLRAEPACHWLSDEDPVSSAVALIAGSGAVLAE</sequence>
<dbReference type="InterPro" id="IPR018022">
    <property type="entry name" value="IPT"/>
</dbReference>
<evidence type="ECO:0000256" key="9">
    <source>
        <dbReference type="ARBA" id="ARBA00049563"/>
    </source>
</evidence>
<feature type="site" description="Interaction with substrate tRNA" evidence="10">
    <location>
        <position position="115"/>
    </location>
</feature>
<feature type="site" description="Interaction with substrate tRNA" evidence="10">
    <location>
        <position position="93"/>
    </location>
</feature>
<dbReference type="GO" id="GO:0052381">
    <property type="term" value="F:tRNA dimethylallyltransferase activity"/>
    <property type="evidence" value="ECO:0007669"/>
    <property type="project" value="UniProtKB-EC"/>
</dbReference>
<evidence type="ECO:0000256" key="11">
    <source>
        <dbReference type="RuleBase" id="RU003783"/>
    </source>
</evidence>
<protein>
    <recommendedName>
        <fullName evidence="10">tRNA dimethylallyltransferase</fullName>
        <ecNumber evidence="10">2.5.1.75</ecNumber>
    </recommendedName>
    <alternativeName>
        <fullName evidence="10">Dimethylallyl diphosphate:tRNA dimethylallyltransferase</fullName>
        <shortName evidence="10">DMAPP:tRNA dimethylallyltransferase</shortName>
        <shortName evidence="10">DMATase</shortName>
    </alternativeName>
    <alternativeName>
        <fullName evidence="10">Isopentenyl-diphosphate:tRNA isopentenyltransferase</fullName>
        <shortName evidence="10">IPP transferase</shortName>
        <shortName evidence="10">IPPT</shortName>
        <shortName evidence="10">IPTase</shortName>
    </alternativeName>
</protein>